<evidence type="ECO:0000313" key="2">
    <source>
        <dbReference type="Proteomes" id="UP001066276"/>
    </source>
</evidence>
<evidence type="ECO:0008006" key="3">
    <source>
        <dbReference type="Google" id="ProtNLM"/>
    </source>
</evidence>
<evidence type="ECO:0000313" key="1">
    <source>
        <dbReference type="EMBL" id="KAJ1171668.1"/>
    </source>
</evidence>
<proteinExistence type="predicted"/>
<protein>
    <recommendedName>
        <fullName evidence="3">Reverse transcriptase domain-containing protein</fullName>
    </recommendedName>
</protein>
<sequence>MLPVLRRPAKDQPFLDEISYADDTQLIILVGPDVDRAIHRFQECIRKFATWIKTNCLQRNGENLDLTVRISPVPLDPWLVACGAGGSSITMSYCEKSGCSTRTEMFHEECHCGNMRVLFCD</sequence>
<dbReference type="AlphaFoldDB" id="A0AAV7T6X4"/>
<name>A0AAV7T6X4_PLEWA</name>
<dbReference type="Proteomes" id="UP001066276">
    <property type="component" value="Chromosome 4_1"/>
</dbReference>
<gene>
    <name evidence="1" type="ORF">NDU88_003527</name>
</gene>
<accession>A0AAV7T6X4</accession>
<keyword evidence="2" id="KW-1185">Reference proteome</keyword>
<organism evidence="1 2">
    <name type="scientific">Pleurodeles waltl</name>
    <name type="common">Iberian ribbed newt</name>
    <dbReference type="NCBI Taxonomy" id="8319"/>
    <lineage>
        <taxon>Eukaryota</taxon>
        <taxon>Metazoa</taxon>
        <taxon>Chordata</taxon>
        <taxon>Craniata</taxon>
        <taxon>Vertebrata</taxon>
        <taxon>Euteleostomi</taxon>
        <taxon>Amphibia</taxon>
        <taxon>Batrachia</taxon>
        <taxon>Caudata</taxon>
        <taxon>Salamandroidea</taxon>
        <taxon>Salamandridae</taxon>
        <taxon>Pleurodelinae</taxon>
        <taxon>Pleurodeles</taxon>
    </lineage>
</organism>
<reference evidence="1" key="1">
    <citation type="journal article" date="2022" name="bioRxiv">
        <title>Sequencing and chromosome-scale assembly of the giantPleurodeles waltlgenome.</title>
        <authorList>
            <person name="Brown T."/>
            <person name="Elewa A."/>
            <person name="Iarovenko S."/>
            <person name="Subramanian E."/>
            <person name="Araus A.J."/>
            <person name="Petzold A."/>
            <person name="Susuki M."/>
            <person name="Suzuki K.-i.T."/>
            <person name="Hayashi T."/>
            <person name="Toyoda A."/>
            <person name="Oliveira C."/>
            <person name="Osipova E."/>
            <person name="Leigh N.D."/>
            <person name="Simon A."/>
            <person name="Yun M.H."/>
        </authorList>
    </citation>
    <scope>NUCLEOTIDE SEQUENCE</scope>
    <source>
        <strain evidence="1">20211129_DDA</strain>
        <tissue evidence="1">Liver</tissue>
    </source>
</reference>
<dbReference type="EMBL" id="JANPWB010000007">
    <property type="protein sequence ID" value="KAJ1171668.1"/>
    <property type="molecule type" value="Genomic_DNA"/>
</dbReference>
<comment type="caution">
    <text evidence="1">The sequence shown here is derived from an EMBL/GenBank/DDBJ whole genome shotgun (WGS) entry which is preliminary data.</text>
</comment>